<feature type="region of interest" description="Disordered" evidence="1">
    <location>
        <begin position="499"/>
        <end position="592"/>
    </location>
</feature>
<dbReference type="Proteomes" id="UP000095280">
    <property type="component" value="Unplaced"/>
</dbReference>
<accession>A0A1I8JR59</accession>
<keyword evidence="2" id="KW-1185">Reference proteome</keyword>
<dbReference type="Gene3D" id="3.10.580.10">
    <property type="entry name" value="CBS-domain"/>
    <property type="match status" value="1"/>
</dbReference>
<feature type="region of interest" description="Disordered" evidence="1">
    <location>
        <begin position="26"/>
        <end position="96"/>
    </location>
</feature>
<reference evidence="3" key="1">
    <citation type="submission" date="2016-11" db="UniProtKB">
        <authorList>
            <consortium name="WormBaseParasite"/>
        </authorList>
    </citation>
    <scope>IDENTIFICATION</scope>
</reference>
<name>A0A1I8JR59_9PLAT</name>
<dbReference type="InterPro" id="IPR046342">
    <property type="entry name" value="CBS_dom_sf"/>
</dbReference>
<sequence>SSCPPDKLQQFKNDTETCSAAWCNNQQSRESPGHVGQARQPQHSSRVDVLVVVKLRHSSSTSGGSADGGSGGIQRSRERQVHSSSATAGGDSSTVDLEEIRETTLPHPGRVFEVFSQRHRCYDLDTTPAASCWFVFYRSALVPMEELESHKIDLAGALQDRLRPFMWISPEASLLDAIRLLCMRRTWRQQRPTTTGPAREGGPQYRHDRFEGVTTCKATDSLRCAIEKLVIAECTPSGPPKCVVGVVSLLDILSAIVLKHEDLQGSVSAGGGGGTPVQGDRWSGLSSARALVKLVLRGLSPRYCISWFARVIRPLHPLPGLLLSHQSRLRVEQSGAPGGRQLRPDAVLPAQHDRPGHSGALRQFCLTKGLLFAALKRTECSCGISMDGMRLAEAGSLVDQCSRRCTGDTQPALRRRQRHQRLSVDTVGAHPAAAAVLRWLLDGPVEPVGRNITGVELMWRAADMSQGASAPARQPEAVHVEVRKPPNLLVGHRAGLTGPLGRLRPAAGTTAPPVRRPLLSRKSRLKATSLAWPSGICGPGSSQTEEAGSDKTGPSRQPDSDRLQEAGGARGGGRGGGQPVALGDTAVAGGQL</sequence>
<proteinExistence type="predicted"/>
<evidence type="ECO:0000313" key="3">
    <source>
        <dbReference type="WBParaSite" id="snap_masked-unitig_38407-processed-gene-0.0-mRNA-1"/>
    </source>
</evidence>
<organism evidence="2 3">
    <name type="scientific">Macrostomum lignano</name>
    <dbReference type="NCBI Taxonomy" id="282301"/>
    <lineage>
        <taxon>Eukaryota</taxon>
        <taxon>Metazoa</taxon>
        <taxon>Spiralia</taxon>
        <taxon>Lophotrochozoa</taxon>
        <taxon>Platyhelminthes</taxon>
        <taxon>Rhabditophora</taxon>
        <taxon>Macrostomorpha</taxon>
        <taxon>Macrostomida</taxon>
        <taxon>Macrostomidae</taxon>
        <taxon>Macrostomum</taxon>
    </lineage>
</organism>
<protein>
    <submittedName>
        <fullName evidence="3">CBS domain-containing protein</fullName>
    </submittedName>
</protein>
<dbReference type="WBParaSite" id="snap_masked-unitig_38407-processed-gene-0.0-mRNA-1">
    <property type="protein sequence ID" value="snap_masked-unitig_38407-processed-gene-0.0-mRNA-1"/>
    <property type="gene ID" value="snap_masked-unitig_38407-processed-gene-0.0"/>
</dbReference>
<feature type="compositionally biased region" description="Low complexity" evidence="1">
    <location>
        <begin position="83"/>
        <end position="94"/>
    </location>
</feature>
<evidence type="ECO:0000256" key="1">
    <source>
        <dbReference type="SAM" id="MobiDB-lite"/>
    </source>
</evidence>
<dbReference type="AlphaFoldDB" id="A0A1I8JR59"/>
<feature type="compositionally biased region" description="Gly residues" evidence="1">
    <location>
        <begin position="568"/>
        <end position="578"/>
    </location>
</feature>
<evidence type="ECO:0000313" key="2">
    <source>
        <dbReference type="Proteomes" id="UP000095280"/>
    </source>
</evidence>
<feature type="region of interest" description="Disordered" evidence="1">
    <location>
        <begin position="333"/>
        <end position="354"/>
    </location>
</feature>
<feature type="compositionally biased region" description="Polar residues" evidence="1">
    <location>
        <begin position="540"/>
        <end position="557"/>
    </location>
</feature>